<dbReference type="Proteomes" id="UP000886804">
    <property type="component" value="Unassembled WGS sequence"/>
</dbReference>
<sequence length="1196" mass="137185">MLNREEMKKQMEERMGSLETSQICALFFLSVRGKAGADEGESQEQAEEQTKALLGRFFKKEDLVGSLGEHHFAAFVWGKLKRSQIWEMASTLSRALSLTGENAQEGACCGYVGVYLFPAGEGSADFAFQQGEYALRMAHKNGDHHFFVYTAPEIEPSYFSAEELKNQRKGYQECREWLRFLARETDKLLWEVDLSSRIFRLLYTKSRPKDRPVLYRNFPEAMTECGRIHRDSSEEFIRFARGLLAGRDHDSGRFIIQYGQTGCYGWAALSYQMLYDEEGHPVKAIGITDYLSYFPSRWTFRRPVPADLYPHLYGFLQVNLSRDLVERFILEGREQKEDTGRSHEELIEQEMKHIFSSADARKFQEKFSRRQLMKSEAEGKRWLSERFQLVDSEGSIQEVAAGVNLSRDWETRDLLMFVYLSSRSQQQKWEKELKIQVPMEENTGIYEAEAAKKLVCARIKSGGGRRCAVAELHIDGGHELFGEKNPQEEQNIMTAFRVFLDTDCMVGRKGPHSLQVFFPNAPSKAALRRKLENVFFLTRISMEEEVWLRDLRFVAGVVVREGKDVQYYEMSGMASWLCRLHGSEIEDGVFFYGDAREFSWDDCRRQAEEEEVKIRALPEDGELADEEKNVMLECMGAMLKADQDEASIASVLSLLGGYYQADRIYILSLTQNKEIVTMTDEWYCKGKFSIQQSVSGRRTEHFPVIARYARNPEAVCLSMKGEQEKLAWQYDLFPLKSGEDSQRLLCLENPKNHRDSMAPIHKLLPYLAREKERFAARGEGKTALDRLYALPNLRSYMDAIYSLDSDQCSSLGILTADIPDLAAVKQQKGYEFGSRFLLRMSEILMDIFDSSMVFHVQDTEFIVLCINVTYEAFFNQCLKVRHMLEKKYTGLFRLGYTWSDQVFKGQDLVRKAKAMMKCTGICQAPEEQGEWGSMIRTRNFRSKFAQNGHFTIYLQPQIDMRTGRLSGAEALVRILDDKGGLLPHVRAIEFMERDGTIQELDYFVFNEALKAMSRWKQQGYRLIPLSSNFSRNTLLNPSALASVLAISSRYPEIPQNMIELEITETAGDVENHTFSEMIKKFGGYGFQFALDDFGSSYSNVSMLTNLKFHSVKLDRSLIKNISENEAAQVLVRDIAGLCSSQGAICIAEGVETSSQEKTLLENGCVYAQGFYYDRPMPLPEFERKYLEKMAADANKS</sequence>
<gene>
    <name evidence="2" type="ORF">H9716_11435</name>
</gene>
<dbReference type="Gene3D" id="3.30.70.270">
    <property type="match status" value="1"/>
</dbReference>
<dbReference type="Pfam" id="PF00563">
    <property type="entry name" value="EAL"/>
    <property type="match status" value="1"/>
</dbReference>
<reference evidence="2" key="2">
    <citation type="submission" date="2021-04" db="EMBL/GenBank/DDBJ databases">
        <authorList>
            <person name="Gilroy R."/>
        </authorList>
    </citation>
    <scope>NUCLEOTIDE SEQUENCE</scope>
    <source>
        <strain evidence="2">CHK188-4685</strain>
    </source>
</reference>
<evidence type="ECO:0000259" key="1">
    <source>
        <dbReference type="PROSITE" id="PS50883"/>
    </source>
</evidence>
<dbReference type="CDD" id="cd01948">
    <property type="entry name" value="EAL"/>
    <property type="match status" value="1"/>
</dbReference>
<evidence type="ECO:0000313" key="2">
    <source>
        <dbReference type="EMBL" id="HJB08454.1"/>
    </source>
</evidence>
<dbReference type="InterPro" id="IPR043128">
    <property type="entry name" value="Rev_trsase/Diguanyl_cyclase"/>
</dbReference>
<dbReference type="EMBL" id="DWYS01000137">
    <property type="protein sequence ID" value="HJB08454.1"/>
    <property type="molecule type" value="Genomic_DNA"/>
</dbReference>
<dbReference type="SUPFAM" id="SSF55073">
    <property type="entry name" value="Nucleotide cyclase"/>
    <property type="match status" value="1"/>
</dbReference>
<dbReference type="Gene3D" id="3.20.20.450">
    <property type="entry name" value="EAL domain"/>
    <property type="match status" value="1"/>
</dbReference>
<comment type="caution">
    <text evidence="2">The sequence shown here is derived from an EMBL/GenBank/DDBJ whole genome shotgun (WGS) entry which is preliminary data.</text>
</comment>
<dbReference type="PANTHER" id="PTHR33121:SF70">
    <property type="entry name" value="SIGNALING PROTEIN YKOW"/>
    <property type="match status" value="1"/>
</dbReference>
<feature type="domain" description="EAL" evidence="1">
    <location>
        <begin position="933"/>
        <end position="1189"/>
    </location>
</feature>
<dbReference type="SMART" id="SM00052">
    <property type="entry name" value="EAL"/>
    <property type="match status" value="1"/>
</dbReference>
<dbReference type="PROSITE" id="PS50883">
    <property type="entry name" value="EAL"/>
    <property type="match status" value="1"/>
</dbReference>
<dbReference type="InterPro" id="IPR035919">
    <property type="entry name" value="EAL_sf"/>
</dbReference>
<proteinExistence type="predicted"/>
<evidence type="ECO:0000313" key="3">
    <source>
        <dbReference type="Proteomes" id="UP000886804"/>
    </source>
</evidence>
<dbReference type="InterPro" id="IPR001633">
    <property type="entry name" value="EAL_dom"/>
</dbReference>
<dbReference type="SUPFAM" id="SSF141868">
    <property type="entry name" value="EAL domain-like"/>
    <property type="match status" value="1"/>
</dbReference>
<dbReference type="InterPro" id="IPR029787">
    <property type="entry name" value="Nucleotide_cyclase"/>
</dbReference>
<name>A0A9D2L9F1_9FIRM</name>
<dbReference type="PANTHER" id="PTHR33121">
    <property type="entry name" value="CYCLIC DI-GMP PHOSPHODIESTERASE PDEF"/>
    <property type="match status" value="1"/>
</dbReference>
<dbReference type="GO" id="GO:0071111">
    <property type="term" value="F:cyclic-guanylate-specific phosphodiesterase activity"/>
    <property type="evidence" value="ECO:0007669"/>
    <property type="project" value="InterPro"/>
</dbReference>
<dbReference type="InterPro" id="IPR050706">
    <property type="entry name" value="Cyclic-di-GMP_PDE-like"/>
</dbReference>
<protein>
    <submittedName>
        <fullName evidence="2">EAL domain-containing protein</fullName>
    </submittedName>
</protein>
<dbReference type="AlphaFoldDB" id="A0A9D2L9F1"/>
<reference evidence="2" key="1">
    <citation type="journal article" date="2021" name="PeerJ">
        <title>Extensive microbial diversity within the chicken gut microbiome revealed by metagenomics and culture.</title>
        <authorList>
            <person name="Gilroy R."/>
            <person name="Ravi A."/>
            <person name="Getino M."/>
            <person name="Pursley I."/>
            <person name="Horton D.L."/>
            <person name="Alikhan N.F."/>
            <person name="Baker D."/>
            <person name="Gharbi K."/>
            <person name="Hall N."/>
            <person name="Watson M."/>
            <person name="Adriaenssens E.M."/>
            <person name="Foster-Nyarko E."/>
            <person name="Jarju S."/>
            <person name="Secka A."/>
            <person name="Antonio M."/>
            <person name="Oren A."/>
            <person name="Chaudhuri R.R."/>
            <person name="La Ragione R."/>
            <person name="Hildebrand F."/>
            <person name="Pallen M.J."/>
        </authorList>
    </citation>
    <scope>NUCLEOTIDE SEQUENCE</scope>
    <source>
        <strain evidence="2">CHK188-4685</strain>
    </source>
</reference>
<organism evidence="2 3">
    <name type="scientific">Candidatus Enterocloster faecavium</name>
    <dbReference type="NCBI Taxonomy" id="2838560"/>
    <lineage>
        <taxon>Bacteria</taxon>
        <taxon>Bacillati</taxon>
        <taxon>Bacillota</taxon>
        <taxon>Clostridia</taxon>
        <taxon>Lachnospirales</taxon>
        <taxon>Lachnospiraceae</taxon>
        <taxon>Enterocloster</taxon>
    </lineage>
</organism>
<accession>A0A9D2L9F1</accession>